<dbReference type="SMART" id="SM00947">
    <property type="entry name" value="Pro_CA"/>
    <property type="match status" value="1"/>
</dbReference>
<dbReference type="RefSeq" id="WP_191615336.1">
    <property type="nucleotide sequence ID" value="NZ_JACYFG010000002.1"/>
</dbReference>
<reference evidence="8" key="1">
    <citation type="submission" date="2020-09" db="EMBL/GenBank/DDBJ databases">
        <title>Pelagicoccus enzymogenes sp. nov. with an EPS production, isolated from marine sediment.</title>
        <authorList>
            <person name="Feng X."/>
        </authorList>
    </citation>
    <scope>NUCLEOTIDE SEQUENCE</scope>
    <source>
        <strain evidence="8">NFK12</strain>
    </source>
</reference>
<evidence type="ECO:0000256" key="4">
    <source>
        <dbReference type="ARBA" id="ARBA00022833"/>
    </source>
</evidence>
<evidence type="ECO:0000256" key="6">
    <source>
        <dbReference type="ARBA" id="ARBA00048348"/>
    </source>
</evidence>
<evidence type="ECO:0000256" key="1">
    <source>
        <dbReference type="ARBA" id="ARBA00006217"/>
    </source>
</evidence>
<evidence type="ECO:0000256" key="5">
    <source>
        <dbReference type="ARBA" id="ARBA00023239"/>
    </source>
</evidence>
<dbReference type="InterPro" id="IPR001765">
    <property type="entry name" value="Carbonic_anhydrase"/>
</dbReference>
<dbReference type="InterPro" id="IPR036874">
    <property type="entry name" value="Carbonic_anhydrase_sf"/>
</dbReference>
<feature type="binding site" evidence="7">
    <location>
        <position position="111"/>
    </location>
    <ligand>
        <name>Zn(2+)</name>
        <dbReference type="ChEBI" id="CHEBI:29105"/>
    </ligand>
</feature>
<dbReference type="Proteomes" id="UP000622317">
    <property type="component" value="Unassembled WGS sequence"/>
</dbReference>
<proteinExistence type="inferred from homology"/>
<feature type="binding site" evidence="7">
    <location>
        <position position="51"/>
    </location>
    <ligand>
        <name>Zn(2+)</name>
        <dbReference type="ChEBI" id="CHEBI:29105"/>
    </ligand>
</feature>
<feature type="binding site" evidence="7">
    <location>
        <position position="49"/>
    </location>
    <ligand>
        <name>Zn(2+)</name>
        <dbReference type="ChEBI" id="CHEBI:29105"/>
    </ligand>
</feature>
<dbReference type="GO" id="GO:0008270">
    <property type="term" value="F:zinc ion binding"/>
    <property type="evidence" value="ECO:0007669"/>
    <property type="project" value="InterPro"/>
</dbReference>
<dbReference type="EMBL" id="JACYFG010000002">
    <property type="protein sequence ID" value="MBD5778218.1"/>
    <property type="molecule type" value="Genomic_DNA"/>
</dbReference>
<dbReference type="PANTHER" id="PTHR11002">
    <property type="entry name" value="CARBONIC ANHYDRASE"/>
    <property type="match status" value="1"/>
</dbReference>
<dbReference type="PANTHER" id="PTHR11002:SF76">
    <property type="entry name" value="CARBONIC ANHYDRASE"/>
    <property type="match status" value="1"/>
</dbReference>
<dbReference type="AlphaFoldDB" id="A0A927F765"/>
<evidence type="ECO:0000313" key="8">
    <source>
        <dbReference type="EMBL" id="MBD5778218.1"/>
    </source>
</evidence>
<keyword evidence="3 7" id="KW-0479">Metal-binding</keyword>
<comment type="cofactor">
    <cofactor evidence="7">
        <name>Zn(2+)</name>
        <dbReference type="ChEBI" id="CHEBI:29105"/>
    </cofactor>
    <text evidence="7">Binds 1 zinc ion per subunit.</text>
</comment>
<keyword evidence="9" id="KW-1185">Reference proteome</keyword>
<name>A0A927F765_9BACT</name>
<evidence type="ECO:0000313" key="9">
    <source>
        <dbReference type="Proteomes" id="UP000622317"/>
    </source>
</evidence>
<organism evidence="8 9">
    <name type="scientific">Pelagicoccus enzymogenes</name>
    <dbReference type="NCBI Taxonomy" id="2773457"/>
    <lineage>
        <taxon>Bacteria</taxon>
        <taxon>Pseudomonadati</taxon>
        <taxon>Verrucomicrobiota</taxon>
        <taxon>Opitutia</taxon>
        <taxon>Puniceicoccales</taxon>
        <taxon>Pelagicoccaceae</taxon>
        <taxon>Pelagicoccus</taxon>
    </lineage>
</organism>
<sequence>MPDSKDTIGLPDSLIEGHESFLKNDYAQNPSLFADLASGQSPKVMWIGCVDSRVPAERILGAELGQLFVLRNVANIVPPLAADEASVGSAVFFAVENLKVEHIIVCGHSNCGGVRALSQLGKASFDPMLSSWVEYAIPALEDYDGSCVENLARANVVSQTEHLLEYPCVADAVAESRLSIHSFYYEIGKGKLERFDTGSKTWSYLSRD</sequence>
<feature type="binding site" evidence="7">
    <location>
        <position position="108"/>
    </location>
    <ligand>
        <name>Zn(2+)</name>
        <dbReference type="ChEBI" id="CHEBI:29105"/>
    </ligand>
</feature>
<dbReference type="Pfam" id="PF00484">
    <property type="entry name" value="Pro_CA"/>
    <property type="match status" value="1"/>
</dbReference>
<dbReference type="GO" id="GO:0004089">
    <property type="term" value="F:carbonate dehydratase activity"/>
    <property type="evidence" value="ECO:0007669"/>
    <property type="project" value="UniProtKB-EC"/>
</dbReference>
<accession>A0A927F765</accession>
<evidence type="ECO:0000256" key="3">
    <source>
        <dbReference type="ARBA" id="ARBA00022723"/>
    </source>
</evidence>
<comment type="similarity">
    <text evidence="1">Belongs to the beta-class carbonic anhydrase family.</text>
</comment>
<evidence type="ECO:0000256" key="7">
    <source>
        <dbReference type="PIRSR" id="PIRSR601765-1"/>
    </source>
</evidence>
<comment type="caution">
    <text evidence="8">The sequence shown here is derived from an EMBL/GenBank/DDBJ whole genome shotgun (WGS) entry which is preliminary data.</text>
</comment>
<keyword evidence="4 7" id="KW-0862">Zinc</keyword>
<dbReference type="SUPFAM" id="SSF53056">
    <property type="entry name" value="beta-carbonic anhydrase, cab"/>
    <property type="match status" value="1"/>
</dbReference>
<dbReference type="EC" id="4.2.1.1" evidence="2"/>
<comment type="catalytic activity">
    <reaction evidence="6">
        <text>hydrogencarbonate + H(+) = CO2 + H2O</text>
        <dbReference type="Rhea" id="RHEA:10748"/>
        <dbReference type="ChEBI" id="CHEBI:15377"/>
        <dbReference type="ChEBI" id="CHEBI:15378"/>
        <dbReference type="ChEBI" id="CHEBI:16526"/>
        <dbReference type="ChEBI" id="CHEBI:17544"/>
        <dbReference type="EC" id="4.2.1.1"/>
    </reaction>
</comment>
<keyword evidence="5" id="KW-0456">Lyase</keyword>
<gene>
    <name evidence="8" type="ORF">IEN85_01760</name>
</gene>
<protein>
    <recommendedName>
        <fullName evidence="2">carbonic anhydrase</fullName>
        <ecNumber evidence="2">4.2.1.1</ecNumber>
    </recommendedName>
</protein>
<dbReference type="Gene3D" id="3.40.1050.10">
    <property type="entry name" value="Carbonic anhydrase"/>
    <property type="match status" value="1"/>
</dbReference>
<evidence type="ECO:0000256" key="2">
    <source>
        <dbReference type="ARBA" id="ARBA00012925"/>
    </source>
</evidence>